<keyword evidence="1" id="KW-0472">Membrane</keyword>
<dbReference type="EMBL" id="UINC01008517">
    <property type="protein sequence ID" value="SVA38309.1"/>
    <property type="molecule type" value="Genomic_DNA"/>
</dbReference>
<feature type="transmembrane region" description="Helical" evidence="1">
    <location>
        <begin position="61"/>
        <end position="82"/>
    </location>
</feature>
<feature type="transmembrane region" description="Helical" evidence="1">
    <location>
        <begin position="103"/>
        <end position="132"/>
    </location>
</feature>
<feature type="transmembrane region" description="Helical" evidence="1">
    <location>
        <begin position="20"/>
        <end position="41"/>
    </location>
</feature>
<keyword evidence="1" id="KW-1133">Transmembrane helix</keyword>
<evidence type="ECO:0000256" key="1">
    <source>
        <dbReference type="SAM" id="Phobius"/>
    </source>
</evidence>
<gene>
    <name evidence="2" type="ORF">METZ01_LOCUS91163</name>
</gene>
<sequence length="142" mass="15816">MSQPGPVSVEAEDRKSLASIVWIPAFAASMCCFPSVVWVFFAGSSAIVAADQLSNDLYYSWVRYALYAASMGMVAAGLVIHFRNRGVCTLDQVRRERRRIVNTSLAVFTASVTLYMVWNYVILEIIGIALGLPWEHTAFWSN</sequence>
<keyword evidence="1" id="KW-0812">Transmembrane</keyword>
<reference evidence="2" key="1">
    <citation type="submission" date="2018-05" db="EMBL/GenBank/DDBJ databases">
        <authorList>
            <person name="Lanie J.A."/>
            <person name="Ng W.-L."/>
            <person name="Kazmierczak K.M."/>
            <person name="Andrzejewski T.M."/>
            <person name="Davidsen T.M."/>
            <person name="Wayne K.J."/>
            <person name="Tettelin H."/>
            <person name="Glass J.I."/>
            <person name="Rusch D."/>
            <person name="Podicherti R."/>
            <person name="Tsui H.-C.T."/>
            <person name="Winkler M.E."/>
        </authorList>
    </citation>
    <scope>NUCLEOTIDE SEQUENCE</scope>
</reference>
<accession>A0A381VD63</accession>
<name>A0A381VD63_9ZZZZ</name>
<protein>
    <submittedName>
        <fullName evidence="2">Uncharacterized protein</fullName>
    </submittedName>
</protein>
<organism evidence="2">
    <name type="scientific">marine metagenome</name>
    <dbReference type="NCBI Taxonomy" id="408172"/>
    <lineage>
        <taxon>unclassified sequences</taxon>
        <taxon>metagenomes</taxon>
        <taxon>ecological metagenomes</taxon>
    </lineage>
</organism>
<dbReference type="AlphaFoldDB" id="A0A381VD63"/>
<proteinExistence type="predicted"/>
<evidence type="ECO:0000313" key="2">
    <source>
        <dbReference type="EMBL" id="SVA38309.1"/>
    </source>
</evidence>